<evidence type="ECO:0000313" key="8">
    <source>
        <dbReference type="RefSeq" id="XP_006814932.1"/>
    </source>
</evidence>
<organism evidence="7 8">
    <name type="scientific">Saccoglossus kowalevskii</name>
    <name type="common">Acorn worm</name>
    <dbReference type="NCBI Taxonomy" id="10224"/>
    <lineage>
        <taxon>Eukaryota</taxon>
        <taxon>Metazoa</taxon>
        <taxon>Hemichordata</taxon>
        <taxon>Enteropneusta</taxon>
        <taxon>Harrimaniidae</taxon>
        <taxon>Saccoglossus</taxon>
    </lineage>
</organism>
<keyword evidence="3" id="KW-0456">Lyase</keyword>
<evidence type="ECO:0000259" key="6">
    <source>
        <dbReference type="Pfam" id="PF00291"/>
    </source>
</evidence>
<name>A0ABM0M4J1_SACKO</name>
<dbReference type="InterPro" id="IPR050147">
    <property type="entry name" value="Ser/Thr_Dehydratase"/>
</dbReference>
<sequence>EFGTEYISPYNDMDVIIGSETIGFEILENLPHVDAVFVPVGGGGLISGIAAYIKAIKPSVQIIGCQSEVNNAMQMCVDAGKIEDFELQDTICDGVAGGVETNSVTFDICKSYVDKWITCSEEATAKGVMFMMEHHHRVIETSGALPIAAFLSVADEYKDKNVVLVISGCNISIDKIKYILNEYHNS</sequence>
<protein>
    <recommendedName>
        <fullName evidence="4">L-serine deaminase</fullName>
    </recommendedName>
    <alternativeName>
        <fullName evidence="5">L-threonine dehydratase</fullName>
    </alternativeName>
</protein>
<evidence type="ECO:0000256" key="4">
    <source>
        <dbReference type="ARBA" id="ARBA00041766"/>
    </source>
</evidence>
<dbReference type="InterPro" id="IPR036052">
    <property type="entry name" value="TrpB-like_PALP_sf"/>
</dbReference>
<comment type="cofactor">
    <cofactor evidence="1">
        <name>pyridoxal 5'-phosphate</name>
        <dbReference type="ChEBI" id="CHEBI:597326"/>
    </cofactor>
</comment>
<proteinExistence type="predicted"/>
<gene>
    <name evidence="8" type="primary">LOC102807606</name>
</gene>
<evidence type="ECO:0000313" key="7">
    <source>
        <dbReference type="Proteomes" id="UP000694865"/>
    </source>
</evidence>
<dbReference type="RefSeq" id="XP_006814932.1">
    <property type="nucleotide sequence ID" value="XM_006814869.1"/>
</dbReference>
<evidence type="ECO:0000256" key="1">
    <source>
        <dbReference type="ARBA" id="ARBA00001933"/>
    </source>
</evidence>
<keyword evidence="2" id="KW-0663">Pyridoxal phosphate</keyword>
<dbReference type="Pfam" id="PF00291">
    <property type="entry name" value="PALP"/>
    <property type="match status" value="1"/>
</dbReference>
<dbReference type="PANTHER" id="PTHR48078:SF6">
    <property type="entry name" value="L-THREONINE DEHYDRATASE CATABOLIC TDCB"/>
    <property type="match status" value="1"/>
</dbReference>
<dbReference type="GeneID" id="102807606"/>
<dbReference type="Proteomes" id="UP000694865">
    <property type="component" value="Unplaced"/>
</dbReference>
<dbReference type="SUPFAM" id="SSF53686">
    <property type="entry name" value="Tryptophan synthase beta subunit-like PLP-dependent enzymes"/>
    <property type="match status" value="1"/>
</dbReference>
<accession>A0ABM0M4J1</accession>
<dbReference type="InterPro" id="IPR001926">
    <property type="entry name" value="TrpB-like_PALP"/>
</dbReference>
<keyword evidence="7" id="KW-1185">Reference proteome</keyword>
<reference evidence="8" key="1">
    <citation type="submission" date="2025-08" db="UniProtKB">
        <authorList>
            <consortium name="RefSeq"/>
        </authorList>
    </citation>
    <scope>IDENTIFICATION</scope>
    <source>
        <tissue evidence="8">Testes</tissue>
    </source>
</reference>
<feature type="non-terminal residue" evidence="8">
    <location>
        <position position="1"/>
    </location>
</feature>
<evidence type="ECO:0000256" key="5">
    <source>
        <dbReference type="ARBA" id="ARBA00042605"/>
    </source>
</evidence>
<dbReference type="PANTHER" id="PTHR48078">
    <property type="entry name" value="THREONINE DEHYDRATASE, MITOCHONDRIAL-RELATED"/>
    <property type="match status" value="1"/>
</dbReference>
<evidence type="ECO:0000256" key="3">
    <source>
        <dbReference type="ARBA" id="ARBA00023239"/>
    </source>
</evidence>
<feature type="domain" description="Tryptophan synthase beta chain-like PALP" evidence="6">
    <location>
        <begin position="4"/>
        <end position="168"/>
    </location>
</feature>
<dbReference type="Gene3D" id="3.40.50.1100">
    <property type="match status" value="1"/>
</dbReference>
<evidence type="ECO:0000256" key="2">
    <source>
        <dbReference type="ARBA" id="ARBA00022898"/>
    </source>
</evidence>